<gene>
    <name evidence="1" type="ORF">BH720_021230</name>
</gene>
<protein>
    <submittedName>
        <fullName evidence="1">Uncharacterized protein</fullName>
    </submittedName>
</protein>
<sequence length="60" mass="6139">MEANQVSDTSNNFVAAGELGNFSVNIASPAPTPTPTPTPAASIRIQAEDYKPGVPRGGLL</sequence>
<keyword evidence="2" id="KW-1185">Reference proteome</keyword>
<name>A0ACD5GN51_9CYAN</name>
<evidence type="ECO:0000313" key="1">
    <source>
        <dbReference type="EMBL" id="XPM62303.1"/>
    </source>
</evidence>
<evidence type="ECO:0000313" key="2">
    <source>
        <dbReference type="Proteomes" id="UP000095472"/>
    </source>
</evidence>
<dbReference type="EMBL" id="CP182909">
    <property type="protein sequence ID" value="XPM62303.1"/>
    <property type="molecule type" value="Genomic_DNA"/>
</dbReference>
<organism evidence="1 2">
    <name type="scientific">Desertifilum tharense IPPAS B-1220</name>
    <dbReference type="NCBI Taxonomy" id="1781255"/>
    <lineage>
        <taxon>Bacteria</taxon>
        <taxon>Bacillati</taxon>
        <taxon>Cyanobacteriota</taxon>
        <taxon>Cyanophyceae</taxon>
        <taxon>Desertifilales</taxon>
        <taxon>Desertifilaceae</taxon>
        <taxon>Desertifilum</taxon>
    </lineage>
</organism>
<reference evidence="1 2" key="1">
    <citation type="journal article" date="2016" name="Genome Announc.">
        <title>Draft Genome Sequence of the Thermotolerant Cyanobacterium Desertifilum sp. IPPAS B-1220.</title>
        <authorList>
            <person name="Mironov K.S."/>
            <person name="Sinetova M.A."/>
            <person name="Bolatkhan K."/>
            <person name="Zayadan B.K."/>
            <person name="Ustinova V.V."/>
            <person name="Kupriyanova E.V."/>
            <person name="Skrypnik A.N."/>
            <person name="Gogoleva N.E."/>
            <person name="Gogolev Y.V."/>
            <person name="Los D.A."/>
        </authorList>
    </citation>
    <scope>NUCLEOTIDE SEQUENCE [LARGE SCALE GENOMIC DNA]</scope>
    <source>
        <strain evidence="1 2">IPPAS B-1220</strain>
    </source>
</reference>
<accession>A0ACD5GN51</accession>
<dbReference type="Proteomes" id="UP000095472">
    <property type="component" value="Chromosome"/>
</dbReference>
<proteinExistence type="predicted"/>